<feature type="domain" description="Transposable element P transposase-like GTP-binding insertion" evidence="2">
    <location>
        <begin position="206"/>
        <end position="295"/>
    </location>
</feature>
<dbReference type="EMBL" id="LRGB01004143">
    <property type="protein sequence ID" value="KZS02535.1"/>
    <property type="molecule type" value="Genomic_DNA"/>
</dbReference>
<dbReference type="Pfam" id="PF21787">
    <property type="entry name" value="TNP-like_RNaseH_N"/>
    <property type="match status" value="1"/>
</dbReference>
<evidence type="ECO:0000259" key="2">
    <source>
        <dbReference type="Pfam" id="PF21788"/>
    </source>
</evidence>
<dbReference type="STRING" id="35525.A0A164JPR1"/>
<sequence>MQALMLRMKSAKAYRHIQADGLLPLPCANTLRRLLSSSDCKFGFNELALKNIMKALDGKKSFERWGCLLFDEMSILADLTFDPKLLEWHGIVDYGENIKESFEKGLADHALVFMFRPYEGDWVQPFACFATKGAAKDEILYELLAKAVCLLHNHLAIVKNFVSDGHQANKKVATIFGIRTVEPCKTYFLHPMDDSIKIYWFVDVPHALKCVRNHILTHKQVQFAGEIANYEFYSRLYKQEKFNGLRLAHRLTESHIYPTNFQRMNVRKAAQVLSRTVAMAIKHYREKEETKKDFKGK</sequence>
<evidence type="ECO:0000313" key="4">
    <source>
        <dbReference type="Proteomes" id="UP000076858"/>
    </source>
</evidence>
<dbReference type="InterPro" id="IPR048366">
    <property type="entry name" value="TNP-like_GBD"/>
</dbReference>
<reference evidence="3 4" key="1">
    <citation type="submission" date="2016-03" db="EMBL/GenBank/DDBJ databases">
        <title>EvidentialGene: Evidence-directed Construction of Genes on Genomes.</title>
        <authorList>
            <person name="Gilbert D.G."/>
            <person name="Choi J.-H."/>
            <person name="Mockaitis K."/>
            <person name="Colbourne J."/>
            <person name="Pfrender M."/>
        </authorList>
    </citation>
    <scope>NUCLEOTIDE SEQUENCE [LARGE SCALE GENOMIC DNA]</scope>
    <source>
        <strain evidence="3 4">Xinb3</strain>
        <tissue evidence="3">Complete organism</tissue>
    </source>
</reference>
<dbReference type="InterPro" id="IPR048365">
    <property type="entry name" value="TNP-like_RNaseH_N"/>
</dbReference>
<protein>
    <recommendedName>
        <fullName evidence="5">Transposable element P transposase</fullName>
    </recommendedName>
</protein>
<keyword evidence="4" id="KW-1185">Reference proteome</keyword>
<name>A0A164JPR1_9CRUS</name>
<proteinExistence type="predicted"/>
<gene>
    <name evidence="3" type="ORF">APZ42_000392</name>
</gene>
<evidence type="ECO:0008006" key="5">
    <source>
        <dbReference type="Google" id="ProtNLM"/>
    </source>
</evidence>
<comment type="caution">
    <text evidence="3">The sequence shown here is derived from an EMBL/GenBank/DDBJ whole genome shotgun (WGS) entry which is preliminary data.</text>
</comment>
<feature type="domain" description="Transposable element P transposase-like RNase H" evidence="1">
    <location>
        <begin position="40"/>
        <end position="177"/>
    </location>
</feature>
<organism evidence="3 4">
    <name type="scientific">Daphnia magna</name>
    <dbReference type="NCBI Taxonomy" id="35525"/>
    <lineage>
        <taxon>Eukaryota</taxon>
        <taxon>Metazoa</taxon>
        <taxon>Ecdysozoa</taxon>
        <taxon>Arthropoda</taxon>
        <taxon>Crustacea</taxon>
        <taxon>Branchiopoda</taxon>
        <taxon>Diplostraca</taxon>
        <taxon>Cladocera</taxon>
        <taxon>Anomopoda</taxon>
        <taxon>Daphniidae</taxon>
        <taxon>Daphnia</taxon>
    </lineage>
</organism>
<accession>A0A164JPR1</accession>
<dbReference type="OrthoDB" id="6378996at2759"/>
<evidence type="ECO:0000313" key="3">
    <source>
        <dbReference type="EMBL" id="KZS02535.1"/>
    </source>
</evidence>
<dbReference type="Proteomes" id="UP000076858">
    <property type="component" value="Unassembled WGS sequence"/>
</dbReference>
<evidence type="ECO:0000259" key="1">
    <source>
        <dbReference type="Pfam" id="PF21787"/>
    </source>
</evidence>
<dbReference type="AlphaFoldDB" id="A0A164JPR1"/>
<dbReference type="Pfam" id="PF21788">
    <property type="entry name" value="TNP-like_GBD"/>
    <property type="match status" value="1"/>
</dbReference>